<comment type="caution">
    <text evidence="3">The sequence shown here is derived from an EMBL/GenBank/DDBJ whole genome shotgun (WGS) entry which is preliminary data.</text>
</comment>
<dbReference type="InterPro" id="IPR005174">
    <property type="entry name" value="KIB1-4_b-propeller"/>
</dbReference>
<dbReference type="OrthoDB" id="1144546at2759"/>
<feature type="domain" description="KIB1-4 beta-propeller" evidence="2">
    <location>
        <begin position="93"/>
        <end position="375"/>
    </location>
</feature>
<dbReference type="PANTHER" id="PTHR44259:SF93">
    <property type="entry name" value="PROTEIN, PUTATIVE (DUF295)-RELATED"/>
    <property type="match status" value="1"/>
</dbReference>
<reference evidence="3 4" key="2">
    <citation type="submission" date="2019-11" db="EMBL/GenBank/DDBJ databases">
        <title>A de novo genome assembly of a pear dwarfing rootstock.</title>
        <authorList>
            <person name="Wang F."/>
            <person name="Wang J."/>
            <person name="Li S."/>
            <person name="Zhang Y."/>
            <person name="Fang M."/>
            <person name="Ma L."/>
            <person name="Zhao Y."/>
            <person name="Jiang S."/>
        </authorList>
    </citation>
    <scope>NUCLEOTIDE SEQUENCE [LARGE SCALE GENOMIC DNA]</scope>
    <source>
        <strain evidence="3">S2</strain>
        <tissue evidence="3">Leaf</tissue>
    </source>
</reference>
<dbReference type="InterPro" id="IPR036047">
    <property type="entry name" value="F-box-like_dom_sf"/>
</dbReference>
<dbReference type="CDD" id="cd09917">
    <property type="entry name" value="F-box_SF"/>
    <property type="match status" value="1"/>
</dbReference>
<sequence length="426" mass="48553">MQLRPQKAISSTMEDAISSTFVSGWAWLPSDLLYLIVEKLIPTSDYIRFGAVCKHWQSVALLQKQRRLKSRQQQLPMLIIPSKDNINDRRGLYSVTHGKNCGFELYVPYNNRCCGSSHGWLACVNDNFGVNLFNPFTKHTILLPPLTEVPQDIRKHAYRRDHYIKKVVLSADPSLFPNDYEVVALFDCHGTRMAHIKSGDNAWTHIDQTIRYFYGLHQIIGFDDVLYYRGQFLAVSREGGVFSINVSNGSTHKPHVSIVLPIVPSIDDKAYLVESSQGDLLLVRKFQSLNYNECFIENFSFKVFNLFSASGGRTGPEWIQEIESIGDDAFFIGDNQSMCVSASNFPGCQPNSIYFCIDDWVGVEAQGHLDMAVFNLENRRFGTRYYCLSRSQKNMPPSIWILPTMVCKTCSTRRRTPCRIVHKNTA</sequence>
<name>A0A5N5I7N3_9ROSA</name>
<evidence type="ECO:0000313" key="4">
    <source>
        <dbReference type="Proteomes" id="UP000327157"/>
    </source>
</evidence>
<evidence type="ECO:0000259" key="1">
    <source>
        <dbReference type="Pfam" id="PF00646"/>
    </source>
</evidence>
<evidence type="ECO:0000313" key="3">
    <source>
        <dbReference type="EMBL" id="KAB2634531.1"/>
    </source>
</evidence>
<accession>A0A5N5I7N3</accession>
<evidence type="ECO:0000259" key="2">
    <source>
        <dbReference type="Pfam" id="PF03478"/>
    </source>
</evidence>
<dbReference type="InterPro" id="IPR050942">
    <property type="entry name" value="F-box_BR-signaling"/>
</dbReference>
<dbReference type="EMBL" id="SMOL01000054">
    <property type="protein sequence ID" value="KAB2634531.1"/>
    <property type="molecule type" value="Genomic_DNA"/>
</dbReference>
<dbReference type="Pfam" id="PF03478">
    <property type="entry name" value="Beta-prop_KIB1-4"/>
    <property type="match status" value="1"/>
</dbReference>
<proteinExistence type="predicted"/>
<dbReference type="Proteomes" id="UP000327157">
    <property type="component" value="Unassembled WGS sequence"/>
</dbReference>
<dbReference type="Pfam" id="PF00646">
    <property type="entry name" value="F-box"/>
    <property type="match status" value="1"/>
</dbReference>
<dbReference type="Gene3D" id="1.20.1280.50">
    <property type="match status" value="1"/>
</dbReference>
<dbReference type="AlphaFoldDB" id="A0A5N5I7N3"/>
<dbReference type="SUPFAM" id="SSF81383">
    <property type="entry name" value="F-box domain"/>
    <property type="match status" value="1"/>
</dbReference>
<reference evidence="3 4" key="1">
    <citation type="submission" date="2019-09" db="EMBL/GenBank/DDBJ databases">
        <authorList>
            <person name="Ou C."/>
        </authorList>
    </citation>
    <scope>NUCLEOTIDE SEQUENCE [LARGE SCALE GENOMIC DNA]</scope>
    <source>
        <strain evidence="3">S2</strain>
        <tissue evidence="3">Leaf</tissue>
    </source>
</reference>
<protein>
    <submittedName>
        <fullName evidence="3">F-box protein</fullName>
    </submittedName>
</protein>
<organism evidence="3 4">
    <name type="scientific">Pyrus ussuriensis x Pyrus communis</name>
    <dbReference type="NCBI Taxonomy" id="2448454"/>
    <lineage>
        <taxon>Eukaryota</taxon>
        <taxon>Viridiplantae</taxon>
        <taxon>Streptophyta</taxon>
        <taxon>Embryophyta</taxon>
        <taxon>Tracheophyta</taxon>
        <taxon>Spermatophyta</taxon>
        <taxon>Magnoliopsida</taxon>
        <taxon>eudicotyledons</taxon>
        <taxon>Gunneridae</taxon>
        <taxon>Pentapetalae</taxon>
        <taxon>rosids</taxon>
        <taxon>fabids</taxon>
        <taxon>Rosales</taxon>
        <taxon>Rosaceae</taxon>
        <taxon>Amygdaloideae</taxon>
        <taxon>Maleae</taxon>
        <taxon>Pyrus</taxon>
    </lineage>
</organism>
<gene>
    <name evidence="3" type="ORF">D8674_039982</name>
</gene>
<keyword evidence="4" id="KW-1185">Reference proteome</keyword>
<dbReference type="PANTHER" id="PTHR44259">
    <property type="entry name" value="OS07G0183000 PROTEIN-RELATED"/>
    <property type="match status" value="1"/>
</dbReference>
<dbReference type="InterPro" id="IPR001810">
    <property type="entry name" value="F-box_dom"/>
</dbReference>
<feature type="domain" description="F-box" evidence="1">
    <location>
        <begin position="26"/>
        <end position="60"/>
    </location>
</feature>